<sequence length="180" mass="19850">MSQMSFGKGAVCVLVLSLAGCASDRNLKVGTADPCQSLQGIIADYDRGFASLRGKRNDFASLTVFSVREELIKGHCEIWLWNDGDSAYVCSANTPDGEIAAHRYRTSLEFVQQCLGESWEEKAVQRERDGRYLGVATQFSSEAHAGMVISVQNIVPPGSYRSLRSNYLYIGTEERTPKPD</sequence>
<accession>A0ABX7MRQ2</accession>
<dbReference type="RefSeq" id="WP_206643322.1">
    <property type="nucleotide sequence ID" value="NZ_CP071247.1"/>
</dbReference>
<keyword evidence="2" id="KW-1185">Reference proteome</keyword>
<reference evidence="1 2" key="1">
    <citation type="submission" date="2021-03" db="EMBL/GenBank/DDBJ databases">
        <title>Genome sequencing of Marinobacter sp. LPB0319.</title>
        <authorList>
            <person name="Kim J."/>
        </authorList>
    </citation>
    <scope>NUCLEOTIDE SEQUENCE [LARGE SCALE GENOMIC DNA]</scope>
    <source>
        <strain evidence="1 2">LPB0319</strain>
    </source>
</reference>
<evidence type="ECO:0000313" key="2">
    <source>
        <dbReference type="Proteomes" id="UP000663555"/>
    </source>
</evidence>
<gene>
    <name evidence="1" type="ORF">LPB19_12990</name>
</gene>
<name>A0ABX7MRQ2_9GAMM</name>
<protein>
    <recommendedName>
        <fullName evidence="3">Lipoprotein</fullName>
    </recommendedName>
</protein>
<proteinExistence type="predicted"/>
<evidence type="ECO:0008006" key="3">
    <source>
        <dbReference type="Google" id="ProtNLM"/>
    </source>
</evidence>
<organism evidence="1 2">
    <name type="scientific">Marinobacter salinisoli</name>
    <dbReference type="NCBI Taxonomy" id="2769486"/>
    <lineage>
        <taxon>Bacteria</taxon>
        <taxon>Pseudomonadati</taxon>
        <taxon>Pseudomonadota</taxon>
        <taxon>Gammaproteobacteria</taxon>
        <taxon>Pseudomonadales</taxon>
        <taxon>Marinobacteraceae</taxon>
        <taxon>Marinobacter</taxon>
    </lineage>
</organism>
<evidence type="ECO:0000313" key="1">
    <source>
        <dbReference type="EMBL" id="QSP94100.1"/>
    </source>
</evidence>
<dbReference type="EMBL" id="CP071247">
    <property type="protein sequence ID" value="QSP94100.1"/>
    <property type="molecule type" value="Genomic_DNA"/>
</dbReference>
<dbReference type="Proteomes" id="UP000663555">
    <property type="component" value="Chromosome"/>
</dbReference>